<proteinExistence type="predicted"/>
<protein>
    <recommendedName>
        <fullName evidence="2">PAS domain-containing protein</fullName>
    </recommendedName>
</protein>
<dbReference type="KEGG" id="parq:DSM112329_02990"/>
<accession>A0AAU7AWR0</accession>
<dbReference type="EMBL" id="CP114014">
    <property type="protein sequence ID" value="XAY06127.1"/>
    <property type="molecule type" value="Genomic_DNA"/>
</dbReference>
<evidence type="ECO:0000313" key="1">
    <source>
        <dbReference type="EMBL" id="XAY06127.1"/>
    </source>
</evidence>
<evidence type="ECO:0008006" key="2">
    <source>
        <dbReference type="Google" id="ProtNLM"/>
    </source>
</evidence>
<organism evidence="1">
    <name type="scientific">Paraconexibacter sp. AEG42_29</name>
    <dbReference type="NCBI Taxonomy" id="2997339"/>
    <lineage>
        <taxon>Bacteria</taxon>
        <taxon>Bacillati</taxon>
        <taxon>Actinomycetota</taxon>
        <taxon>Thermoleophilia</taxon>
        <taxon>Solirubrobacterales</taxon>
        <taxon>Paraconexibacteraceae</taxon>
        <taxon>Paraconexibacter</taxon>
    </lineage>
</organism>
<name>A0AAU7AWR0_9ACTN</name>
<gene>
    <name evidence="1" type="ORF">DSM112329_02990</name>
</gene>
<reference evidence="1" key="1">
    <citation type="submission" date="2022-12" db="EMBL/GenBank/DDBJ databases">
        <title>Paraconexibacter alkalitolerans sp. nov. and Baekduia alba sp. nov., isolated from soil and emended description of the genera Paraconexibacter (Chun et al., 2020) and Baekduia (An et al., 2020).</title>
        <authorList>
            <person name="Vieira S."/>
            <person name="Huber K.J."/>
            <person name="Geppert A."/>
            <person name="Wolf J."/>
            <person name="Neumann-Schaal M."/>
            <person name="Muesken M."/>
            <person name="Overmann J."/>
        </authorList>
    </citation>
    <scope>NUCLEOTIDE SEQUENCE</scope>
    <source>
        <strain evidence="1">AEG42_29</strain>
    </source>
</reference>
<sequence length="44" mass="4931">MQEVEDYATFVLDCEGHVANWNAGTRRFKGEAAEIVGRHFAAFS</sequence>
<dbReference type="AlphaFoldDB" id="A0AAU7AWR0"/>